<evidence type="ECO:0000256" key="1">
    <source>
        <dbReference type="SAM" id="MobiDB-lite"/>
    </source>
</evidence>
<name>A0ABD1VZZ7_9LAMI</name>
<gene>
    <name evidence="2" type="ORF">Adt_03957</name>
</gene>
<protein>
    <submittedName>
        <fullName evidence="2">Uncharacterized protein</fullName>
    </submittedName>
</protein>
<reference evidence="3" key="1">
    <citation type="submission" date="2024-07" db="EMBL/GenBank/DDBJ databases">
        <title>Two chromosome-level genome assemblies of Korean endemic species Abeliophyllum distichum and Forsythia ovata (Oleaceae).</title>
        <authorList>
            <person name="Jang H."/>
        </authorList>
    </citation>
    <scope>NUCLEOTIDE SEQUENCE [LARGE SCALE GENOMIC DNA]</scope>
</reference>
<organism evidence="2 3">
    <name type="scientific">Abeliophyllum distichum</name>
    <dbReference type="NCBI Taxonomy" id="126358"/>
    <lineage>
        <taxon>Eukaryota</taxon>
        <taxon>Viridiplantae</taxon>
        <taxon>Streptophyta</taxon>
        <taxon>Embryophyta</taxon>
        <taxon>Tracheophyta</taxon>
        <taxon>Spermatophyta</taxon>
        <taxon>Magnoliopsida</taxon>
        <taxon>eudicotyledons</taxon>
        <taxon>Gunneridae</taxon>
        <taxon>Pentapetalae</taxon>
        <taxon>asterids</taxon>
        <taxon>lamiids</taxon>
        <taxon>Lamiales</taxon>
        <taxon>Oleaceae</taxon>
        <taxon>Forsythieae</taxon>
        <taxon>Abeliophyllum</taxon>
    </lineage>
</organism>
<feature type="compositionally biased region" description="Basic and acidic residues" evidence="1">
    <location>
        <begin position="58"/>
        <end position="78"/>
    </location>
</feature>
<dbReference type="PANTHER" id="PTHR33240">
    <property type="entry name" value="OS08G0508500 PROTEIN"/>
    <property type="match status" value="1"/>
</dbReference>
<proteinExistence type="predicted"/>
<evidence type="ECO:0000313" key="2">
    <source>
        <dbReference type="EMBL" id="KAL2542979.1"/>
    </source>
</evidence>
<dbReference type="AlphaFoldDB" id="A0ABD1VZZ7"/>
<dbReference type="EMBL" id="JBFOLK010000001">
    <property type="protein sequence ID" value="KAL2542979.1"/>
    <property type="molecule type" value="Genomic_DNA"/>
</dbReference>
<sequence length="334" mass="37273">MGRQTTDRPMILLAAKAGAAKGLTSVLSPEPDLATQPKSLKPSQIYTLALGKEVELRERGRSHKRENTQRVETTRRDQPLPSSQQGLIREIDTIIGGPHPSKNSNNSEKKYIEEAKEPTNVNYCLHTYPVGTERNDPITFNLYDVSGVHFSHNDALVVRAIVARNGLGRMLVDNKSSVNIIYGTTYDKMGIDIPMTLATYPIYGFTGDSIILMTKMGEAPKRVRILMEYLVVDISSSYHGVLEMPALIDLEAVTHMKFLCMKFSTEHGIATVKENQSETQACYTNAMRKFIDLGVNVINVEMKEALSGPKRLDEGNTEEDEQMVEQENPEDLDP</sequence>
<evidence type="ECO:0000313" key="3">
    <source>
        <dbReference type="Proteomes" id="UP001604336"/>
    </source>
</evidence>
<keyword evidence="3" id="KW-1185">Reference proteome</keyword>
<accession>A0ABD1VZZ7</accession>
<dbReference type="PANTHER" id="PTHR33240:SF15">
    <property type="entry name" value="GAG-PRO-LIKE PROTEIN"/>
    <property type="match status" value="1"/>
</dbReference>
<feature type="region of interest" description="Disordered" evidence="1">
    <location>
        <begin position="58"/>
        <end position="83"/>
    </location>
</feature>
<dbReference type="Proteomes" id="UP001604336">
    <property type="component" value="Unassembled WGS sequence"/>
</dbReference>
<feature type="region of interest" description="Disordered" evidence="1">
    <location>
        <begin position="306"/>
        <end position="334"/>
    </location>
</feature>
<comment type="caution">
    <text evidence="2">The sequence shown here is derived from an EMBL/GenBank/DDBJ whole genome shotgun (WGS) entry which is preliminary data.</text>
</comment>
<feature type="compositionally biased region" description="Acidic residues" evidence="1">
    <location>
        <begin position="315"/>
        <end position="334"/>
    </location>
</feature>